<comment type="caution">
    <text evidence="8">The sequence shown here is derived from an EMBL/GenBank/DDBJ whole genome shotgun (WGS) entry which is preliminary data.</text>
</comment>
<dbReference type="PANTHER" id="PTHR46338:SF1">
    <property type="entry name" value="TRANSCRIPTION INITIATION FACTOR TFIID SUBUNIT 8"/>
    <property type="match status" value="1"/>
</dbReference>
<evidence type="ECO:0000313" key="9">
    <source>
        <dbReference type="Proteomes" id="UP000306102"/>
    </source>
</evidence>
<keyword evidence="9" id="KW-1185">Reference proteome</keyword>
<evidence type="ECO:0000256" key="5">
    <source>
        <dbReference type="ARBA" id="ARBA00023163"/>
    </source>
</evidence>
<dbReference type="AlphaFoldDB" id="A0A4S4EVX1"/>
<dbReference type="InterPro" id="IPR009072">
    <property type="entry name" value="Histone-fold"/>
</dbReference>
<evidence type="ECO:0000256" key="4">
    <source>
        <dbReference type="ARBA" id="ARBA00023015"/>
    </source>
</evidence>
<evidence type="ECO:0000256" key="1">
    <source>
        <dbReference type="ARBA" id="ARBA00004123"/>
    </source>
</evidence>
<accession>A0A4S4EVX1</accession>
<keyword evidence="4" id="KW-0805">Transcription regulation</keyword>
<dbReference type="GO" id="GO:0005669">
    <property type="term" value="C:transcription factor TFIID complex"/>
    <property type="evidence" value="ECO:0007669"/>
    <property type="project" value="InterPro"/>
</dbReference>
<proteinExistence type="inferred from homology"/>
<dbReference type="PANTHER" id="PTHR46338">
    <property type="entry name" value="TRANSCRIPTION INITIATION FACTOR TFIID SUBUNIT 8"/>
    <property type="match status" value="1"/>
</dbReference>
<protein>
    <recommendedName>
        <fullName evidence="3">Transcription initiation factor TFIID subunit 8</fullName>
    </recommendedName>
</protein>
<dbReference type="GO" id="GO:0046982">
    <property type="term" value="F:protein heterodimerization activity"/>
    <property type="evidence" value="ECO:0007669"/>
    <property type="project" value="InterPro"/>
</dbReference>
<keyword evidence="5" id="KW-0804">Transcription</keyword>
<dbReference type="EMBL" id="SDRB02001579">
    <property type="protein sequence ID" value="THG21128.1"/>
    <property type="molecule type" value="Genomic_DNA"/>
</dbReference>
<evidence type="ECO:0000256" key="6">
    <source>
        <dbReference type="ARBA" id="ARBA00023242"/>
    </source>
</evidence>
<dbReference type="SMART" id="SM00576">
    <property type="entry name" value="BTP"/>
    <property type="match status" value="1"/>
</dbReference>
<evidence type="ECO:0000313" key="8">
    <source>
        <dbReference type="EMBL" id="THG21128.1"/>
    </source>
</evidence>
<comment type="subcellular location">
    <subcellularLocation>
        <location evidence="1">Nucleus</location>
    </subcellularLocation>
</comment>
<organism evidence="8 9">
    <name type="scientific">Camellia sinensis var. sinensis</name>
    <name type="common">China tea</name>
    <dbReference type="NCBI Taxonomy" id="542762"/>
    <lineage>
        <taxon>Eukaryota</taxon>
        <taxon>Viridiplantae</taxon>
        <taxon>Streptophyta</taxon>
        <taxon>Embryophyta</taxon>
        <taxon>Tracheophyta</taxon>
        <taxon>Spermatophyta</taxon>
        <taxon>Magnoliopsida</taxon>
        <taxon>eudicotyledons</taxon>
        <taxon>Gunneridae</taxon>
        <taxon>Pentapetalae</taxon>
        <taxon>asterids</taxon>
        <taxon>Ericales</taxon>
        <taxon>Theaceae</taxon>
        <taxon>Camellia</taxon>
    </lineage>
</organism>
<dbReference type="Gene3D" id="1.10.20.10">
    <property type="entry name" value="Histone, subunit A"/>
    <property type="match status" value="1"/>
</dbReference>
<dbReference type="InterPro" id="IPR019473">
    <property type="entry name" value="TFIID_su8_C"/>
</dbReference>
<dbReference type="CDD" id="cd08049">
    <property type="entry name" value="TAF8"/>
    <property type="match status" value="1"/>
</dbReference>
<reference evidence="8 9" key="1">
    <citation type="journal article" date="2018" name="Proc. Natl. Acad. Sci. U.S.A.">
        <title>Draft genome sequence of Camellia sinensis var. sinensis provides insights into the evolution of the tea genome and tea quality.</title>
        <authorList>
            <person name="Wei C."/>
            <person name="Yang H."/>
            <person name="Wang S."/>
            <person name="Zhao J."/>
            <person name="Liu C."/>
            <person name="Gao L."/>
            <person name="Xia E."/>
            <person name="Lu Y."/>
            <person name="Tai Y."/>
            <person name="She G."/>
            <person name="Sun J."/>
            <person name="Cao H."/>
            <person name="Tong W."/>
            <person name="Gao Q."/>
            <person name="Li Y."/>
            <person name="Deng W."/>
            <person name="Jiang X."/>
            <person name="Wang W."/>
            <person name="Chen Q."/>
            <person name="Zhang S."/>
            <person name="Li H."/>
            <person name="Wu J."/>
            <person name="Wang P."/>
            <person name="Li P."/>
            <person name="Shi C."/>
            <person name="Zheng F."/>
            <person name="Jian J."/>
            <person name="Huang B."/>
            <person name="Shan D."/>
            <person name="Shi M."/>
            <person name="Fang C."/>
            <person name="Yue Y."/>
            <person name="Li F."/>
            <person name="Li D."/>
            <person name="Wei S."/>
            <person name="Han B."/>
            <person name="Jiang C."/>
            <person name="Yin Y."/>
            <person name="Xia T."/>
            <person name="Zhang Z."/>
            <person name="Bennetzen J.L."/>
            <person name="Zhao S."/>
            <person name="Wan X."/>
        </authorList>
    </citation>
    <scope>NUCLEOTIDE SEQUENCE [LARGE SCALE GENOMIC DNA]</scope>
    <source>
        <strain evidence="9">cv. Shuchazao</strain>
        <tissue evidence="8">Leaf</tissue>
    </source>
</reference>
<keyword evidence="6" id="KW-0539">Nucleus</keyword>
<dbReference type="InterPro" id="IPR037818">
    <property type="entry name" value="TAF8"/>
</dbReference>
<feature type="domain" description="Bromodomain associated" evidence="7">
    <location>
        <begin position="163"/>
        <end position="239"/>
    </location>
</feature>
<dbReference type="InterPro" id="IPR006565">
    <property type="entry name" value="BTP"/>
</dbReference>
<dbReference type="Pfam" id="PF07524">
    <property type="entry name" value="Bromo_TP"/>
    <property type="match status" value="1"/>
</dbReference>
<evidence type="ECO:0000256" key="3">
    <source>
        <dbReference type="ARBA" id="ARBA00017307"/>
    </source>
</evidence>
<evidence type="ECO:0000259" key="7">
    <source>
        <dbReference type="SMART" id="SM00576"/>
    </source>
</evidence>
<dbReference type="Proteomes" id="UP000306102">
    <property type="component" value="Unassembled WGS sequence"/>
</dbReference>
<dbReference type="STRING" id="542762.A0A4S4EVX1"/>
<dbReference type="SUPFAM" id="SSF47113">
    <property type="entry name" value="Histone-fold"/>
    <property type="match status" value="1"/>
</dbReference>
<dbReference type="Pfam" id="PF10406">
    <property type="entry name" value="TAF8_C"/>
    <property type="match status" value="1"/>
</dbReference>
<name>A0A4S4EVX1_CAMSN</name>
<evidence type="ECO:0000256" key="2">
    <source>
        <dbReference type="ARBA" id="ARBA00008767"/>
    </source>
</evidence>
<comment type="similarity">
    <text evidence="2">Belongs to the TAF8 family.</text>
</comment>
<gene>
    <name evidence="8" type="ORF">TEA_022683</name>
</gene>
<sequence>MSGSFSGNHNSIRQEDYNNKSSEQVHSFDVVISLEAIGFVRCQFGEDKNEGDGNKPNFLLRIVVVPTGSVVMVKSDILVTTWLDLYDKLMPNGCLMVNCDAANDGASNKISPQISSTNGTWVQNSTVKALCQAFPGRVVDGGKVESKREKENGSHALKRANADEFGRAVSRIAVAQICESVGFQSFNESALEVLTDIAVRYLCDLGKTASFYANLAGRTECNVFDVIQGLGDLGSVNGFSGASEVSHCLTVSGTVREIVEYGESAEEIPFAQPIPHFPIMRNRSMTPSFMQMGEIPTFKHIPSWLPAFPDPHTYIHTPTWNERETDPRSDKIELARQRRKAERSLLSLQQRLLCNGSASSSISADLCNDDKVLQVSETKNPFLATPLQAGEKDVSSVPLPVKLSDETVVENHVSVLETFAPAIEAMKGGFCDSGDIDKNVLPDKRPAVHLNFKSGKKLLGESVDLRLWNKGSGKTAPWIGRDDEKDDKKRRAELILRQSMENPQELTQL</sequence>